<name>F8X142_9BACT</name>
<dbReference type="STRING" id="742767.HMPREF9456_01951"/>
<dbReference type="Proteomes" id="UP000006420">
    <property type="component" value="Unassembled WGS sequence"/>
</dbReference>
<dbReference type="GeneID" id="78082593"/>
<proteinExistence type="predicted"/>
<sequence>MFNLKTINALRNLNDISSKEKKSILINTINAHSYNVAKKDQQFAKVLLQSDYVLPDGQSIIWAKRILSGDKLTRIAGFDLFQWEMNRLNNIYGSCFFLGSKNEILQKILVKAALEYPNVKIKTYSPPYKSLFSIEENRIMINEINVFKPNVLFVGMTAPKQEKWAFENKDNLKVGHICSIGAVFDFYAGNIQRAPKWMQRNGLEWLYRLIKEPRRMWKRYIIGNTKFIFYIIKEKING</sequence>
<organism evidence="3 4">
    <name type="scientific">Dysgonomonas mossii DSM 22836</name>
    <dbReference type="NCBI Taxonomy" id="742767"/>
    <lineage>
        <taxon>Bacteria</taxon>
        <taxon>Pseudomonadati</taxon>
        <taxon>Bacteroidota</taxon>
        <taxon>Bacteroidia</taxon>
        <taxon>Bacteroidales</taxon>
        <taxon>Dysgonomonadaceae</taxon>
        <taxon>Dysgonomonas</taxon>
    </lineage>
</organism>
<evidence type="ECO:0000256" key="2">
    <source>
        <dbReference type="ARBA" id="ARBA00022679"/>
    </source>
</evidence>
<evidence type="ECO:0000256" key="1">
    <source>
        <dbReference type="ARBA" id="ARBA00022676"/>
    </source>
</evidence>
<dbReference type="PANTHER" id="PTHR34136">
    <property type="match status" value="1"/>
</dbReference>
<keyword evidence="4" id="KW-1185">Reference proteome</keyword>
<keyword evidence="1" id="KW-0328">Glycosyltransferase</keyword>
<dbReference type="NCBIfam" id="TIGR00696">
    <property type="entry name" value="wecG_tagA_cpsF"/>
    <property type="match status" value="1"/>
</dbReference>
<evidence type="ECO:0000313" key="4">
    <source>
        <dbReference type="Proteomes" id="UP000006420"/>
    </source>
</evidence>
<dbReference type="RefSeq" id="WP_006843321.1">
    <property type="nucleotide sequence ID" value="NZ_AQWJ01000003.1"/>
</dbReference>
<dbReference type="OrthoDB" id="9771846at2"/>
<dbReference type="InterPro" id="IPR004629">
    <property type="entry name" value="WecG_TagA_CpsF"/>
</dbReference>
<keyword evidence="2" id="KW-0808">Transferase</keyword>
<dbReference type="PANTHER" id="PTHR34136:SF1">
    <property type="entry name" value="UDP-N-ACETYL-D-MANNOSAMINURONIC ACID TRANSFERASE"/>
    <property type="match status" value="1"/>
</dbReference>
<dbReference type="Pfam" id="PF03808">
    <property type="entry name" value="Glyco_tran_WecG"/>
    <property type="match status" value="1"/>
</dbReference>
<dbReference type="EMBL" id="ADLW01000007">
    <property type="protein sequence ID" value="EGK03314.1"/>
    <property type="molecule type" value="Genomic_DNA"/>
</dbReference>
<gene>
    <name evidence="3" type="ORF">HMPREF9456_01951</name>
</gene>
<dbReference type="eggNOG" id="COG1922">
    <property type="taxonomic scope" value="Bacteria"/>
</dbReference>
<dbReference type="HOGENOM" id="CLU_063203_2_1_10"/>
<dbReference type="CDD" id="cd06533">
    <property type="entry name" value="Glyco_transf_WecG_TagA"/>
    <property type="match status" value="1"/>
</dbReference>
<reference evidence="3 4" key="1">
    <citation type="submission" date="2011-04" db="EMBL/GenBank/DDBJ databases">
        <title>The Genome Sequence of Dysgonomonas mossii DSM 22836.</title>
        <authorList>
            <consortium name="The Broad Institute Genome Sequencing Platform"/>
            <person name="Earl A."/>
            <person name="Ward D."/>
            <person name="Feldgarden M."/>
            <person name="Gevers D."/>
            <person name="Pudlo N."/>
            <person name="Martens E."/>
            <person name="Allen-Vercoe E."/>
            <person name="Young S.K."/>
            <person name="Zeng Q."/>
            <person name="Gargeya S."/>
            <person name="Fitzgerald M."/>
            <person name="Haas B."/>
            <person name="Abouelleil A."/>
            <person name="Alvarado L."/>
            <person name="Arachchi H.M."/>
            <person name="Berlin A."/>
            <person name="Brown A."/>
            <person name="Chapman S.B."/>
            <person name="Chen Z."/>
            <person name="Dunbar C."/>
            <person name="Freedman E."/>
            <person name="Gearin G."/>
            <person name="Gellesch M."/>
            <person name="Goldberg J."/>
            <person name="Griggs A."/>
            <person name="Gujja S."/>
            <person name="Heiman D."/>
            <person name="Howarth C."/>
            <person name="Larson L."/>
            <person name="Lui A."/>
            <person name="MacDonald P.J.P."/>
            <person name="Mehta T."/>
            <person name="Montmayeur A."/>
            <person name="Murphy C."/>
            <person name="Neiman D."/>
            <person name="Pearson M."/>
            <person name="Priest M."/>
            <person name="Roberts A."/>
            <person name="Saif S."/>
            <person name="Shea T."/>
            <person name="Shenoy N."/>
            <person name="Sisk P."/>
            <person name="Stolte C."/>
            <person name="Sykes S."/>
            <person name="Yandava C."/>
            <person name="Wortman J."/>
            <person name="Nusbaum C."/>
            <person name="Birren B."/>
        </authorList>
    </citation>
    <scope>NUCLEOTIDE SEQUENCE [LARGE SCALE GENOMIC DNA]</scope>
    <source>
        <strain evidence="3 4">DSM 22836</strain>
    </source>
</reference>
<comment type="caution">
    <text evidence="3">The sequence shown here is derived from an EMBL/GenBank/DDBJ whole genome shotgun (WGS) entry which is preliminary data.</text>
</comment>
<dbReference type="AlphaFoldDB" id="F8X142"/>
<evidence type="ECO:0000313" key="3">
    <source>
        <dbReference type="EMBL" id="EGK03314.1"/>
    </source>
</evidence>
<dbReference type="GO" id="GO:0016758">
    <property type="term" value="F:hexosyltransferase activity"/>
    <property type="evidence" value="ECO:0007669"/>
    <property type="project" value="TreeGrafter"/>
</dbReference>
<accession>F8X142</accession>
<protein>
    <submittedName>
        <fullName evidence="3">Uncharacterized protein</fullName>
    </submittedName>
</protein>